<dbReference type="Gene3D" id="3.40.50.410">
    <property type="entry name" value="von Willebrand factor, type A domain"/>
    <property type="match status" value="1"/>
</dbReference>
<protein>
    <submittedName>
        <fullName evidence="3">VWA domain-containing protein</fullName>
    </submittedName>
</protein>
<evidence type="ECO:0000313" key="4">
    <source>
        <dbReference type="Proteomes" id="UP000319424"/>
    </source>
</evidence>
<comment type="caution">
    <text evidence="3">The sequence shown here is derived from an EMBL/GenBank/DDBJ whole genome shotgun (WGS) entry which is preliminary data.</text>
</comment>
<dbReference type="InterPro" id="IPR002035">
    <property type="entry name" value="VWF_A"/>
</dbReference>
<feature type="domain" description="VWFA" evidence="2">
    <location>
        <begin position="37"/>
        <end position="211"/>
    </location>
</feature>
<proteinExistence type="predicted"/>
<keyword evidence="1" id="KW-0472">Membrane</keyword>
<evidence type="ECO:0000313" key="3">
    <source>
        <dbReference type="EMBL" id="TRW28077.1"/>
    </source>
</evidence>
<dbReference type="InterPro" id="IPR051266">
    <property type="entry name" value="CLCR"/>
</dbReference>
<dbReference type="PANTHER" id="PTHR10579">
    <property type="entry name" value="CALCIUM-ACTIVATED CHLORIDE CHANNEL REGULATOR"/>
    <property type="match status" value="1"/>
</dbReference>
<evidence type="ECO:0000259" key="2">
    <source>
        <dbReference type="PROSITE" id="PS50234"/>
    </source>
</evidence>
<keyword evidence="1" id="KW-0812">Transmembrane</keyword>
<dbReference type="SMART" id="SM00327">
    <property type="entry name" value="VWA"/>
    <property type="match status" value="1"/>
</dbReference>
<dbReference type="SUPFAM" id="SSF53300">
    <property type="entry name" value="vWA-like"/>
    <property type="match status" value="1"/>
</dbReference>
<keyword evidence="1" id="KW-1133">Transmembrane helix</keyword>
<dbReference type="EMBL" id="VJXW01000003">
    <property type="protein sequence ID" value="TRW28077.1"/>
    <property type="molecule type" value="Genomic_DNA"/>
</dbReference>
<dbReference type="AlphaFoldDB" id="A0A552VC87"/>
<dbReference type="Pfam" id="PF00092">
    <property type="entry name" value="VWA"/>
    <property type="match status" value="1"/>
</dbReference>
<dbReference type="PANTHER" id="PTHR10579:SF43">
    <property type="entry name" value="ZINC FINGER (C3HC4-TYPE RING FINGER) FAMILY PROTEIN"/>
    <property type="match status" value="1"/>
</dbReference>
<dbReference type="RefSeq" id="WP_144015754.1">
    <property type="nucleotide sequence ID" value="NZ_VJXW01000003.1"/>
</dbReference>
<dbReference type="InterPro" id="IPR036465">
    <property type="entry name" value="vWFA_dom_sf"/>
</dbReference>
<feature type="transmembrane region" description="Helical" evidence="1">
    <location>
        <begin position="7"/>
        <end position="28"/>
    </location>
</feature>
<organism evidence="3 4">
    <name type="scientific">Criibacterium bergeronii</name>
    <dbReference type="NCBI Taxonomy" id="1871336"/>
    <lineage>
        <taxon>Bacteria</taxon>
        <taxon>Bacillati</taxon>
        <taxon>Bacillota</taxon>
        <taxon>Clostridia</taxon>
        <taxon>Peptostreptococcales</taxon>
        <taxon>Filifactoraceae</taxon>
        <taxon>Criibacterium</taxon>
    </lineage>
</organism>
<dbReference type="OrthoDB" id="1673233at2"/>
<feature type="transmembrane region" description="Helical" evidence="1">
    <location>
        <begin position="428"/>
        <end position="448"/>
    </location>
</feature>
<sequence>MIKEKNINYIMFATVIVILNIFCFNVYASEKNIDDKAVVFLLDASGSMNTNDPTKLALDSVMQVIYSLPSNYKVSVVAYSDDVILKTNLVDSKKRLSLSKKVNSIPYYGYTNATAGLKSALEILSGVNDGHIIMLSDGEILLSNKEKTNEAEKEFKEQVKLAKSKNIKVDFISFIDKNLIGSTIGSISKQTGGKAYYAPKATDIQNIIDEILEHNLNIKKSTLGLIESDGKTQNITVNFPFKNISKARILLTSSKPITNLVADFGAEKSYQDSGKRYSLIELNNPTTESVNITVDSQQGSKIKVELIPEYLADIKSTVKYKDEFSLDRKSDYYIRTANITFDFLDKANKNKRIFDDKKFENEVLYANINGDTKELKLIDGQANYSIKVSEPQDIKVRFVFKNFPANVLGNKNVSLSLEKPPLLERLNIVSYFVVALMLLILFMAFIVLKKKKKEELQSVHIKKIKEQKNIEKIETKTNSYKGKLNIYITKNKSGIDILPLTFNLFRVTNGRKLSLSEILNDLKVEEAFEGSDKIIFKPCENKNILIQNNSNCTVIKNRELILKNTSVEIFIDSKIDIIFEDEKSEMMIQYKDIQK</sequence>
<reference evidence="3 4" key="1">
    <citation type="submission" date="2019-07" db="EMBL/GenBank/DDBJ databases">
        <title>Criibacterium bergeronii gen. nov., sp. nov. isolated from human clinical samples.</title>
        <authorList>
            <person name="Maheux A.F."/>
            <person name="Boudreau D.K."/>
            <person name="Berube E."/>
            <person name="Brodeur S."/>
            <person name="Bernard K.A."/>
            <person name="Abed J.Y."/>
            <person name="Ducrey E."/>
            <person name="Guay E.F."/>
            <person name="Raymond F."/>
            <person name="Corbeil J."/>
            <person name="Domingo M.-C."/>
            <person name="Roy P.H."/>
            <person name="Boissinot M."/>
            <person name="Tocheva E.I."/>
            <person name="Omar R.F."/>
        </authorList>
    </citation>
    <scope>NUCLEOTIDE SEQUENCE [LARGE SCALE GENOMIC DNA]</scope>
    <source>
        <strain evidence="3 4">CCRI-24246</strain>
    </source>
</reference>
<dbReference type="PROSITE" id="PS50234">
    <property type="entry name" value="VWFA"/>
    <property type="match status" value="1"/>
</dbReference>
<dbReference type="CDD" id="cd00198">
    <property type="entry name" value="vWFA"/>
    <property type="match status" value="1"/>
</dbReference>
<name>A0A552VC87_9FIRM</name>
<dbReference type="Proteomes" id="UP000319424">
    <property type="component" value="Unassembled WGS sequence"/>
</dbReference>
<evidence type="ECO:0000256" key="1">
    <source>
        <dbReference type="SAM" id="Phobius"/>
    </source>
</evidence>
<accession>A0A552VC87</accession>
<gene>
    <name evidence="3" type="ORF">FL857_03535</name>
</gene>